<dbReference type="InterPro" id="IPR035651">
    <property type="entry name" value="BipA_V"/>
</dbReference>
<dbReference type="Pfam" id="PF03144">
    <property type="entry name" value="GTP_EFTU_D2"/>
    <property type="match status" value="1"/>
</dbReference>
<dbReference type="InterPro" id="IPR031157">
    <property type="entry name" value="G_TR_CS"/>
</dbReference>
<dbReference type="SUPFAM" id="SSF52540">
    <property type="entry name" value="P-loop containing nucleoside triphosphate hydrolases"/>
    <property type="match status" value="1"/>
</dbReference>
<dbReference type="SUPFAM" id="SSF54980">
    <property type="entry name" value="EF-G C-terminal domain-like"/>
    <property type="match status" value="2"/>
</dbReference>
<sequence length="608" mass="67220">MRNDLRNLAIIAHVDHGKTTLVDQLLRQSGALRANQQVAERAMDSNDLERERGITILAKCTSVEWKGVRLNIVDTPGHADFGGEVERILSMVDGVLLLVDAAEGPMPQTKFVTMKALAHGLKPIVVINKADKPEARPYEVQDEVFDLFSVLDANEAQLDFPTLFASAKQGWAVADPDAPRENMDALFDMIVERVPAPTTEEGPFRMLATTLEADPFLGRILTGRILSGTARINSTVKSMNRHGKELERARLTKLLAFRGLERVPVEEASAGDIVAIAGLAHTTVADTICDLSVEAAIPSQPIDPPTLAMTFSVNDSPYAGREGDKVTSRMIRARLLREAEGNVAIRIAETADKDAFEVAGRGELQLGVLIENMRREGYELSISRPRVLFKTENGQRLEPIEEVQVDVDEEFSGVVVDKMSQRKAELQEMRPSGGGKLRLVFHAPARGLIGYHGEFLTDTRGTGIMHRLFHSYAPYKGPIPGRRNGVLISNATGEAVAYALWNLEDRGLIFVEPGTPVYEGMIIGEHSRGNDLEVNPLKAKQLTNIRAANKDEAVRLTTPRRFALEQALAYIEEDELVEVTPASIRLRKRMLDPHERKKEMRRRDAEAG</sequence>
<dbReference type="EC" id="3.6.5.-" evidence="3"/>
<protein>
    <recommendedName>
        <fullName evidence="3">Large ribosomal subunit assembly factor BipA</fullName>
        <ecNumber evidence="3">3.6.5.-</ecNumber>
    </recommendedName>
    <alternativeName>
        <fullName evidence="3">GTP-binding protein BipA</fullName>
    </alternativeName>
</protein>
<dbReference type="Proteomes" id="UP000192917">
    <property type="component" value="Unassembled WGS sequence"/>
</dbReference>
<keyword evidence="3" id="KW-0690">Ribosome biogenesis</keyword>
<dbReference type="Pfam" id="PF21018">
    <property type="entry name" value="BipA_C"/>
    <property type="match status" value="1"/>
</dbReference>
<evidence type="ECO:0000256" key="1">
    <source>
        <dbReference type="ARBA" id="ARBA00022741"/>
    </source>
</evidence>
<dbReference type="InterPro" id="IPR005225">
    <property type="entry name" value="Small_GTP-bd"/>
</dbReference>
<dbReference type="FunFam" id="3.30.70.870:FF:000003">
    <property type="entry name" value="GTP-binding protein TypA"/>
    <property type="match status" value="1"/>
</dbReference>
<dbReference type="InterPro" id="IPR047041">
    <property type="entry name" value="BipA_GTP-bd_dom"/>
</dbReference>
<gene>
    <name evidence="3" type="primary">bipA</name>
    <name evidence="5" type="ORF">SAMN05428998_11315</name>
</gene>
<dbReference type="Pfam" id="PF00009">
    <property type="entry name" value="GTP_EFTU"/>
    <property type="match status" value="1"/>
</dbReference>
<dbReference type="GO" id="GO:0005829">
    <property type="term" value="C:cytosol"/>
    <property type="evidence" value="ECO:0007669"/>
    <property type="project" value="TreeGrafter"/>
</dbReference>
<dbReference type="InterPro" id="IPR047042">
    <property type="entry name" value="BipA_II"/>
</dbReference>
<dbReference type="InterPro" id="IPR000640">
    <property type="entry name" value="EFG_V-like"/>
</dbReference>
<evidence type="ECO:0000256" key="2">
    <source>
        <dbReference type="ARBA" id="ARBA00023134"/>
    </source>
</evidence>
<feature type="domain" description="Tr-type G" evidence="4">
    <location>
        <begin position="3"/>
        <end position="198"/>
    </location>
</feature>
<dbReference type="InterPro" id="IPR047043">
    <property type="entry name" value="BipA_III"/>
</dbReference>
<keyword evidence="3" id="KW-0963">Cytoplasm</keyword>
<keyword evidence="3" id="KW-0694">RNA-binding</keyword>
<comment type="caution">
    <text evidence="3">Lacks conserved residue(s) required for the propagation of feature annotation.</text>
</comment>
<dbReference type="GO" id="GO:0000027">
    <property type="term" value="P:ribosomal large subunit assembly"/>
    <property type="evidence" value="ECO:0007669"/>
    <property type="project" value="UniProtKB-UniRule"/>
</dbReference>
<dbReference type="InterPro" id="IPR006298">
    <property type="entry name" value="BipA"/>
</dbReference>
<dbReference type="Gene3D" id="3.30.70.870">
    <property type="entry name" value="Elongation Factor G (Translational Gtpase), domain 3"/>
    <property type="match status" value="1"/>
</dbReference>
<dbReference type="AlphaFoldDB" id="A0A1Y6BZS1"/>
<dbReference type="PANTHER" id="PTHR42908">
    <property type="entry name" value="TRANSLATION ELONGATION FACTOR-RELATED"/>
    <property type="match status" value="1"/>
</dbReference>
<dbReference type="GO" id="GO:0003924">
    <property type="term" value="F:GTPase activity"/>
    <property type="evidence" value="ECO:0007669"/>
    <property type="project" value="UniProtKB-UniRule"/>
</dbReference>
<keyword evidence="6" id="KW-1185">Reference proteome</keyword>
<dbReference type="FunFam" id="2.40.50.250:FF:000001">
    <property type="entry name" value="GTP-binding protein TypA"/>
    <property type="match status" value="1"/>
</dbReference>
<comment type="similarity">
    <text evidence="3">Belongs to the TRAFAC class translation factor GTPase superfamily. Classic translation factor GTPase family. BipA subfamily.</text>
</comment>
<dbReference type="Gene3D" id="3.30.70.240">
    <property type="match status" value="1"/>
</dbReference>
<evidence type="ECO:0000313" key="6">
    <source>
        <dbReference type="Proteomes" id="UP000192917"/>
    </source>
</evidence>
<reference evidence="5 6" key="1">
    <citation type="submission" date="2017-04" db="EMBL/GenBank/DDBJ databases">
        <authorList>
            <person name="Afonso C.L."/>
            <person name="Miller P.J."/>
            <person name="Scott M.A."/>
            <person name="Spackman E."/>
            <person name="Goraichik I."/>
            <person name="Dimitrov K.M."/>
            <person name="Suarez D.L."/>
            <person name="Swayne D.E."/>
        </authorList>
    </citation>
    <scope>NUCLEOTIDE SEQUENCE [LARGE SCALE GENOMIC DNA]</scope>
    <source>
        <strain evidence="5 6">USBA 355</strain>
    </source>
</reference>
<dbReference type="GO" id="GO:0043022">
    <property type="term" value="F:ribosome binding"/>
    <property type="evidence" value="ECO:0007669"/>
    <property type="project" value="UniProtKB-UniRule"/>
</dbReference>
<dbReference type="RefSeq" id="WP_085123698.1">
    <property type="nucleotide sequence ID" value="NZ_FWZX01000013.1"/>
</dbReference>
<dbReference type="CDD" id="cd16263">
    <property type="entry name" value="BipA_III"/>
    <property type="match status" value="1"/>
</dbReference>
<dbReference type="CDD" id="cd01891">
    <property type="entry name" value="TypA_BipA"/>
    <property type="match status" value="1"/>
</dbReference>
<dbReference type="SUPFAM" id="SSF50447">
    <property type="entry name" value="Translation proteins"/>
    <property type="match status" value="1"/>
</dbReference>
<feature type="binding site" evidence="3">
    <location>
        <begin position="15"/>
        <end position="20"/>
    </location>
    <ligand>
        <name>GTP</name>
        <dbReference type="ChEBI" id="CHEBI:37565"/>
    </ligand>
</feature>
<dbReference type="InterPro" id="IPR027417">
    <property type="entry name" value="P-loop_NTPase"/>
</dbReference>
<dbReference type="GO" id="GO:0000049">
    <property type="term" value="F:tRNA binding"/>
    <property type="evidence" value="ECO:0007669"/>
    <property type="project" value="UniProtKB-KW"/>
</dbReference>
<dbReference type="Pfam" id="PF00679">
    <property type="entry name" value="EFG_C"/>
    <property type="match status" value="1"/>
</dbReference>
<dbReference type="CDD" id="cd03691">
    <property type="entry name" value="BipA_TypA_II"/>
    <property type="match status" value="1"/>
</dbReference>
<dbReference type="PROSITE" id="PS51722">
    <property type="entry name" value="G_TR_2"/>
    <property type="match status" value="1"/>
</dbReference>
<dbReference type="InterPro" id="IPR000795">
    <property type="entry name" value="T_Tr_GTP-bd_dom"/>
</dbReference>
<evidence type="ECO:0000313" key="5">
    <source>
        <dbReference type="EMBL" id="SMF38309.1"/>
    </source>
</evidence>
<dbReference type="FunFam" id="3.40.50.300:FF:000055">
    <property type="entry name" value="GTP-binding protein TypA"/>
    <property type="match status" value="1"/>
</dbReference>
<dbReference type="InterPro" id="IPR004161">
    <property type="entry name" value="EFTu-like_2"/>
</dbReference>
<dbReference type="STRING" id="560819.SAMN05428998_11315"/>
<dbReference type="Gene3D" id="2.40.50.250">
    <property type="entry name" value="bipa protein"/>
    <property type="match status" value="1"/>
</dbReference>
<accession>A0A1Y6BZS1</accession>
<comment type="subcellular location">
    <subcellularLocation>
        <location evidence="3">Cytoplasm</location>
    </subcellularLocation>
    <text evidence="3">Binds to ribosomes.</text>
</comment>
<dbReference type="HAMAP" id="MF_00849">
    <property type="entry name" value="BipA"/>
    <property type="match status" value="1"/>
</dbReference>
<evidence type="ECO:0000259" key="4">
    <source>
        <dbReference type="PROSITE" id="PS51722"/>
    </source>
</evidence>
<keyword evidence="3" id="KW-0699">rRNA-binding</keyword>
<keyword evidence="1 3" id="KW-0547">Nucleotide-binding</keyword>
<dbReference type="GO" id="GO:0019843">
    <property type="term" value="F:rRNA binding"/>
    <property type="evidence" value="ECO:0007669"/>
    <property type="project" value="UniProtKB-KW"/>
</dbReference>
<keyword evidence="2 3" id="KW-0342">GTP-binding</keyword>
<comment type="function">
    <text evidence="3">A 50S ribosomal subunit assembly protein with GTPase activity, required for 50S subunit assembly at low temperatures, may also play a role in translation. Binds GTP and analogs. Binds the 70S ribosome between the 30S and 50S subunits, in a similar position as ribosome-bound EF-G; it contacts a number of ribosomal proteins, both rRNAs and the A-site tRNA.</text>
</comment>
<dbReference type="InterPro" id="IPR048876">
    <property type="entry name" value="BipA_C"/>
</dbReference>
<dbReference type="InterPro" id="IPR035647">
    <property type="entry name" value="EFG_III/V"/>
</dbReference>
<dbReference type="FunFam" id="3.30.70.240:FF:000002">
    <property type="entry name" value="GTP-binding protein TypA"/>
    <property type="match status" value="1"/>
</dbReference>
<dbReference type="PROSITE" id="PS00301">
    <property type="entry name" value="G_TR_1"/>
    <property type="match status" value="1"/>
</dbReference>
<organism evidence="5 6">
    <name type="scientific">Tistlia consotensis USBA 355</name>
    <dbReference type="NCBI Taxonomy" id="560819"/>
    <lineage>
        <taxon>Bacteria</taxon>
        <taxon>Pseudomonadati</taxon>
        <taxon>Pseudomonadota</taxon>
        <taxon>Alphaproteobacteria</taxon>
        <taxon>Rhodospirillales</taxon>
        <taxon>Rhodovibrionaceae</taxon>
        <taxon>Tistlia</taxon>
    </lineage>
</organism>
<dbReference type="GO" id="GO:1990904">
    <property type="term" value="C:ribonucleoprotein complex"/>
    <property type="evidence" value="ECO:0007669"/>
    <property type="project" value="TreeGrafter"/>
</dbReference>
<comment type="catalytic activity">
    <reaction evidence="3">
        <text>GTP + H2O = GDP + phosphate + H(+)</text>
        <dbReference type="Rhea" id="RHEA:19669"/>
        <dbReference type="ChEBI" id="CHEBI:15377"/>
        <dbReference type="ChEBI" id="CHEBI:15378"/>
        <dbReference type="ChEBI" id="CHEBI:37565"/>
        <dbReference type="ChEBI" id="CHEBI:43474"/>
        <dbReference type="ChEBI" id="CHEBI:58189"/>
    </reaction>
</comment>
<dbReference type="CDD" id="cd03710">
    <property type="entry name" value="BipA_TypA_C"/>
    <property type="match status" value="1"/>
</dbReference>
<dbReference type="EMBL" id="FWZX01000013">
    <property type="protein sequence ID" value="SMF38309.1"/>
    <property type="molecule type" value="Genomic_DNA"/>
</dbReference>
<dbReference type="InterPro" id="IPR009000">
    <property type="entry name" value="Transl_B-barrel_sf"/>
</dbReference>
<evidence type="ECO:0000256" key="3">
    <source>
        <dbReference type="HAMAP-Rule" id="MF_00849"/>
    </source>
</evidence>
<proteinExistence type="inferred from homology"/>
<dbReference type="PANTHER" id="PTHR42908:SF8">
    <property type="entry name" value="TR-TYPE G DOMAIN-CONTAINING PROTEIN"/>
    <property type="match status" value="1"/>
</dbReference>
<dbReference type="Gene3D" id="3.40.50.300">
    <property type="entry name" value="P-loop containing nucleotide triphosphate hydrolases"/>
    <property type="match status" value="1"/>
</dbReference>
<dbReference type="NCBIfam" id="TIGR01394">
    <property type="entry name" value="TypA_BipA"/>
    <property type="match status" value="1"/>
</dbReference>
<dbReference type="NCBIfam" id="TIGR00231">
    <property type="entry name" value="small_GTP"/>
    <property type="match status" value="1"/>
</dbReference>
<dbReference type="PRINTS" id="PR00315">
    <property type="entry name" value="ELONGATNFCT"/>
</dbReference>
<dbReference type="GO" id="GO:0005525">
    <property type="term" value="F:GTP binding"/>
    <property type="evidence" value="ECO:0007669"/>
    <property type="project" value="UniProtKB-UniRule"/>
</dbReference>
<name>A0A1Y6BZS1_9PROT</name>
<dbReference type="GO" id="GO:0097216">
    <property type="term" value="F:guanosine tetraphosphate binding"/>
    <property type="evidence" value="ECO:0007669"/>
    <property type="project" value="UniProtKB-ARBA"/>
</dbReference>
<keyword evidence="3" id="KW-0378">Hydrolase</keyword>
<keyword evidence="3" id="KW-0820">tRNA-binding</keyword>
<dbReference type="Gene3D" id="2.40.30.10">
    <property type="entry name" value="Translation factors"/>
    <property type="match status" value="1"/>
</dbReference>
<comment type="subunit">
    <text evidence="3">Monomer.</text>
</comment>
<dbReference type="InterPro" id="IPR042116">
    <property type="entry name" value="TypA/BipA_C"/>
</dbReference>